<feature type="region of interest" description="Disordered" evidence="6">
    <location>
        <begin position="701"/>
        <end position="723"/>
    </location>
</feature>
<feature type="compositionally biased region" description="Polar residues" evidence="6">
    <location>
        <begin position="1"/>
        <end position="12"/>
    </location>
</feature>
<evidence type="ECO:0000256" key="1">
    <source>
        <dbReference type="ARBA" id="ARBA00004123"/>
    </source>
</evidence>
<dbReference type="GO" id="GO:0005664">
    <property type="term" value="C:nuclear origin of replication recognition complex"/>
    <property type="evidence" value="ECO:0007669"/>
    <property type="project" value="InterPro"/>
</dbReference>
<dbReference type="GO" id="GO:0006270">
    <property type="term" value="P:DNA replication initiation"/>
    <property type="evidence" value="ECO:0007669"/>
    <property type="project" value="TreeGrafter"/>
</dbReference>
<comment type="subcellular location">
    <subcellularLocation>
        <location evidence="1">Nucleus</location>
    </subcellularLocation>
</comment>
<dbReference type="InterPro" id="IPR040855">
    <property type="entry name" value="ORC_WH_C"/>
</dbReference>
<dbReference type="Pfam" id="PF18137">
    <property type="entry name" value="WHD_ORC"/>
    <property type="match status" value="1"/>
</dbReference>
<evidence type="ECO:0000256" key="2">
    <source>
        <dbReference type="ARBA" id="ARBA00010977"/>
    </source>
</evidence>
<evidence type="ECO:0000256" key="4">
    <source>
        <dbReference type="ARBA" id="ARBA00023125"/>
    </source>
</evidence>
<dbReference type="AlphaFoldDB" id="A0A5B6UUD5"/>
<evidence type="ECO:0000256" key="3">
    <source>
        <dbReference type="ARBA" id="ARBA00022705"/>
    </source>
</evidence>
<keyword evidence="4" id="KW-0238">DNA-binding</keyword>
<dbReference type="GO" id="GO:0031261">
    <property type="term" value="C:DNA replication preinitiation complex"/>
    <property type="evidence" value="ECO:0007669"/>
    <property type="project" value="TreeGrafter"/>
</dbReference>
<dbReference type="GO" id="GO:0003688">
    <property type="term" value="F:DNA replication origin binding"/>
    <property type="evidence" value="ECO:0007669"/>
    <property type="project" value="TreeGrafter"/>
</dbReference>
<feature type="compositionally biased region" description="Basic residues" evidence="6">
    <location>
        <begin position="702"/>
        <end position="717"/>
    </location>
</feature>
<feature type="compositionally biased region" description="Polar residues" evidence="6">
    <location>
        <begin position="53"/>
        <end position="62"/>
    </location>
</feature>
<dbReference type="InterPro" id="IPR020795">
    <property type="entry name" value="ORC3"/>
</dbReference>
<feature type="region of interest" description="Disordered" evidence="6">
    <location>
        <begin position="1"/>
        <end position="69"/>
    </location>
</feature>
<keyword evidence="3" id="KW-0235">DNA replication</keyword>
<evidence type="ECO:0000259" key="8">
    <source>
        <dbReference type="Pfam" id="PF18137"/>
    </source>
</evidence>
<evidence type="ECO:0000259" key="7">
    <source>
        <dbReference type="Pfam" id="PF07034"/>
    </source>
</evidence>
<sequence>MAPSLNDDSPPSTIDEAFTENNLQPFFVLQKGSSRKSDGKSSGTGRTRRIDLSSASPKNSANIEDEKEDENMNLRMEAFEFVWSKIESTIKDVLRVINTNVFSKIQTWVHQSFDTIRSLGTPEFPEATQSFPIITDANSKRLFTGLVLTKNMEFVDDLLTFEELGKHLKYQGCHVANLSSLDFTPKNGVGGCLRSLLRQFLMSSLDPADISILASWYREENCNNPVVVIIDDIERCCGSVLSDFILMLSEWVIKIPVILIMGVATTLDAPRNILPSNALRCLCPFEFTLGTPAERMDAVVEAVLVKPCSGFIIGHKVAVFMRNYFVSQDGTLTSFIRALKIACTQHFYTEPLSVILLEFASEEDNLVLEIERHGLSPEVIWKHVFELPSCQRVKLNKPTSESLAHAFSELKRSQNQWRAVVLCLYVTGKGEKVRLLDLFCEAIDPESYNQGEFDTNMKAEKDPVLSSSQIKGHVICKAVRLVSLSSIRDLSTAQLGNLLKIWENLTVGIPEVIFAGSFSVLVLAFLLAPTFINGRELKIPGYSNRKINGKVKELLSLLNVEDGKSSKKDLTVTPRRHTSRIQLNIEKDSKSLSDKAANLIECMVRDYMHPTECIPFHEIFCFKDVDKLRLALIGDPRRRIQVDLLEFQKLLCCRCCTSSSNALLPSMHDTSIMYKLAQEHGDLINLHDWYQSFKSIVLCPNSKRKPRQSPLPKKRKGIKEGESQSEASIQYPLLYHSSIFIFRKDLRILDHSCYRARFCRAVTELQITGLLRMPSKRRPDFAQRVAFGL</sequence>
<organism evidence="9 10">
    <name type="scientific">Gossypium australe</name>
    <dbReference type="NCBI Taxonomy" id="47621"/>
    <lineage>
        <taxon>Eukaryota</taxon>
        <taxon>Viridiplantae</taxon>
        <taxon>Streptophyta</taxon>
        <taxon>Embryophyta</taxon>
        <taxon>Tracheophyta</taxon>
        <taxon>Spermatophyta</taxon>
        <taxon>Magnoliopsida</taxon>
        <taxon>eudicotyledons</taxon>
        <taxon>Gunneridae</taxon>
        <taxon>Pentapetalae</taxon>
        <taxon>rosids</taxon>
        <taxon>malvids</taxon>
        <taxon>Malvales</taxon>
        <taxon>Malvaceae</taxon>
        <taxon>Malvoideae</taxon>
        <taxon>Gossypium</taxon>
    </lineage>
</organism>
<keyword evidence="10" id="KW-1185">Reference proteome</keyword>
<dbReference type="CDD" id="cd20704">
    <property type="entry name" value="Orc3"/>
    <property type="match status" value="2"/>
</dbReference>
<dbReference type="Pfam" id="PF07034">
    <property type="entry name" value="ORC3_N"/>
    <property type="match status" value="1"/>
</dbReference>
<evidence type="ECO:0000256" key="6">
    <source>
        <dbReference type="SAM" id="MobiDB-lite"/>
    </source>
</evidence>
<protein>
    <submittedName>
        <fullName evidence="9">Origin of replication complex subunit 3 isoform X1</fullName>
    </submittedName>
</protein>
<dbReference type="InterPro" id="IPR045667">
    <property type="entry name" value="ORC3_N"/>
</dbReference>
<proteinExistence type="inferred from homology"/>
<dbReference type="EMBL" id="SMMG02000011">
    <property type="protein sequence ID" value="KAA3457285.1"/>
    <property type="molecule type" value="Genomic_DNA"/>
</dbReference>
<keyword evidence="5" id="KW-0539">Nucleus</keyword>
<dbReference type="GO" id="GO:0005656">
    <property type="term" value="C:nuclear pre-replicative complex"/>
    <property type="evidence" value="ECO:0007669"/>
    <property type="project" value="TreeGrafter"/>
</dbReference>
<dbReference type="OrthoDB" id="10265211at2759"/>
<dbReference type="PANTHER" id="PTHR12748">
    <property type="entry name" value="ORIGIN RECOGNITION COMPLEX SUBUNIT 3"/>
    <property type="match status" value="1"/>
</dbReference>
<feature type="domain" description="Origin recognition complex subunit 3 N-terminal" evidence="7">
    <location>
        <begin position="41"/>
        <end position="355"/>
    </location>
</feature>
<evidence type="ECO:0000313" key="10">
    <source>
        <dbReference type="Proteomes" id="UP000325315"/>
    </source>
</evidence>
<name>A0A5B6UUD5_9ROSI</name>
<comment type="caution">
    <text evidence="9">The sequence shown here is derived from an EMBL/GenBank/DDBJ whole genome shotgun (WGS) entry which is preliminary data.</text>
</comment>
<gene>
    <name evidence="9" type="ORF">EPI10_003976</name>
</gene>
<evidence type="ECO:0000313" key="9">
    <source>
        <dbReference type="EMBL" id="KAA3457285.1"/>
    </source>
</evidence>
<accession>A0A5B6UUD5</accession>
<feature type="domain" description="Origin recognition complex subunit 3 winged helix C-terminal" evidence="8">
    <location>
        <begin position="637"/>
        <end position="712"/>
    </location>
</feature>
<evidence type="ECO:0000256" key="5">
    <source>
        <dbReference type="ARBA" id="ARBA00023242"/>
    </source>
</evidence>
<reference evidence="9" key="1">
    <citation type="submission" date="2019-08" db="EMBL/GenBank/DDBJ databases">
        <authorList>
            <person name="Liu F."/>
        </authorList>
    </citation>
    <scope>NUCLEOTIDE SEQUENCE [LARGE SCALE GENOMIC DNA]</scope>
    <source>
        <strain evidence="9">PA1801</strain>
        <tissue evidence="9">Leaf</tissue>
    </source>
</reference>
<dbReference type="Proteomes" id="UP000325315">
    <property type="component" value="Unassembled WGS sequence"/>
</dbReference>
<comment type="similarity">
    <text evidence="2">Belongs to the ORC3 family.</text>
</comment>
<dbReference type="PANTHER" id="PTHR12748:SF0">
    <property type="entry name" value="ORIGIN RECOGNITION COMPLEX SUBUNIT 3"/>
    <property type="match status" value="1"/>
</dbReference>